<evidence type="ECO:0000313" key="2">
    <source>
        <dbReference type="EMBL" id="QBZ98007.1"/>
    </source>
</evidence>
<dbReference type="RefSeq" id="WP_168710285.1">
    <property type="nucleotide sequence ID" value="NZ_CP038810.1"/>
</dbReference>
<keyword evidence="1" id="KW-0472">Membrane</keyword>
<organism evidence="2 3">
    <name type="scientific">Flavobacterium sangjuense</name>
    <dbReference type="NCBI Taxonomy" id="2518177"/>
    <lineage>
        <taxon>Bacteria</taxon>
        <taxon>Pseudomonadati</taxon>
        <taxon>Bacteroidota</taxon>
        <taxon>Flavobacteriia</taxon>
        <taxon>Flavobacteriales</taxon>
        <taxon>Flavobacteriaceae</taxon>
        <taxon>Flavobacterium</taxon>
    </lineage>
</organism>
<feature type="transmembrane region" description="Helical" evidence="1">
    <location>
        <begin position="35"/>
        <end position="51"/>
    </location>
</feature>
<dbReference type="Proteomes" id="UP000296862">
    <property type="component" value="Chromosome"/>
</dbReference>
<evidence type="ECO:0000256" key="1">
    <source>
        <dbReference type="SAM" id="Phobius"/>
    </source>
</evidence>
<reference evidence="2 3" key="1">
    <citation type="submission" date="2019-04" db="EMBL/GenBank/DDBJ databases">
        <title>Flavobacterium sp. GS03.</title>
        <authorList>
            <person name="Kim H."/>
        </authorList>
    </citation>
    <scope>NUCLEOTIDE SEQUENCE [LARGE SCALE GENOMIC DNA]</scope>
    <source>
        <strain evidence="2 3">GS03</strain>
    </source>
</reference>
<dbReference type="KEGG" id="fsn:GS03_01507"/>
<keyword evidence="1" id="KW-0812">Transmembrane</keyword>
<evidence type="ECO:0000313" key="3">
    <source>
        <dbReference type="Proteomes" id="UP000296862"/>
    </source>
</evidence>
<dbReference type="EMBL" id="CP038810">
    <property type="protein sequence ID" value="QBZ98007.1"/>
    <property type="molecule type" value="Genomic_DNA"/>
</dbReference>
<gene>
    <name evidence="2" type="ORF">GS03_01507</name>
</gene>
<sequence>MENQQKDTNKIAGAIFVGCMFIGIAVGMLMHKTGVGTLIGIGVGFLASAMYRSEKNK</sequence>
<feature type="transmembrane region" description="Helical" evidence="1">
    <location>
        <begin position="12"/>
        <end position="29"/>
    </location>
</feature>
<name>A0A4P7PSU1_9FLAO</name>
<proteinExistence type="predicted"/>
<dbReference type="AlphaFoldDB" id="A0A4P7PSU1"/>
<accession>A0A4P7PSU1</accession>
<protein>
    <submittedName>
        <fullName evidence="2">Uncharacterized protein</fullName>
    </submittedName>
</protein>
<keyword evidence="3" id="KW-1185">Reference proteome</keyword>
<keyword evidence="1" id="KW-1133">Transmembrane helix</keyword>